<evidence type="ECO:0000256" key="1">
    <source>
        <dbReference type="ARBA" id="ARBA00022898"/>
    </source>
</evidence>
<comment type="similarity">
    <text evidence="2 5">Belongs to the DegT/DnrJ/EryC1 family.</text>
</comment>
<dbReference type="Gene3D" id="3.40.640.10">
    <property type="entry name" value="Type I PLP-dependent aspartate aminotransferase-like (Major domain)"/>
    <property type="match status" value="1"/>
</dbReference>
<dbReference type="RefSeq" id="WP_129354543.1">
    <property type="nucleotide sequence ID" value="NZ_CP026538.1"/>
</dbReference>
<dbReference type="Gene3D" id="3.90.1150.10">
    <property type="entry name" value="Aspartate Aminotransferase, domain 1"/>
    <property type="match status" value="1"/>
</dbReference>
<dbReference type="AlphaFoldDB" id="A0A4P6HNX6"/>
<sequence length="373" mass="40156">MAVNVWGYLEEYREEKAEIMAAVEEVLASGKLILGPNVAAFEQEFAAYCGAAHGVGVDNGTNAVMLALLAVGLQPGDEVLTVSNTAVPTVSAIASAGGVPRFVDIDPATYLMDAALLETAVTPRTRAIVAVHLFGQCVDMEAVAAVAERHGLLVVEDCAQSHGAARHGRICGALADAAAFSFYPTKILGTYGDGGMVLTDRDDVAAKLKKLRFYGMEKTYYALEHGFNSRLDEVHAAILRGKLKHLPAYIARRRQLAARYDAALAGTSLTLPVTAPGNDHAYYLYVARHPKRDAVLAGLRAREVNLNISYPWPIHTMTGYAHLGYKEGDLPHTERAAREIFSLPMYPSLTDAEQDFAIAALIDTLAEVDGQTR</sequence>
<dbReference type="Pfam" id="PF01041">
    <property type="entry name" value="DegT_DnrJ_EryC1"/>
    <property type="match status" value="1"/>
</dbReference>
<evidence type="ECO:0000256" key="4">
    <source>
        <dbReference type="PIRSR" id="PIRSR000390-2"/>
    </source>
</evidence>
<dbReference type="SUPFAM" id="SSF53383">
    <property type="entry name" value="PLP-dependent transferases"/>
    <property type="match status" value="1"/>
</dbReference>
<evidence type="ECO:0000313" key="6">
    <source>
        <dbReference type="EMBL" id="QAZ68775.1"/>
    </source>
</evidence>
<gene>
    <name evidence="6" type="ORF">C3Y92_16655</name>
</gene>
<dbReference type="PIRSF" id="PIRSF000390">
    <property type="entry name" value="PLP_StrS"/>
    <property type="match status" value="1"/>
</dbReference>
<feature type="active site" description="Proton acceptor" evidence="3">
    <location>
        <position position="186"/>
    </location>
</feature>
<dbReference type="Proteomes" id="UP000293296">
    <property type="component" value="Chromosome"/>
</dbReference>
<dbReference type="PANTHER" id="PTHR30244">
    <property type="entry name" value="TRANSAMINASE"/>
    <property type="match status" value="1"/>
</dbReference>
<name>A0A4P6HNX6_9BACT</name>
<evidence type="ECO:0000256" key="2">
    <source>
        <dbReference type="ARBA" id="ARBA00037999"/>
    </source>
</evidence>
<dbReference type="GO" id="GO:0030170">
    <property type="term" value="F:pyridoxal phosphate binding"/>
    <property type="evidence" value="ECO:0007669"/>
    <property type="project" value="TreeGrafter"/>
</dbReference>
<protein>
    <submittedName>
        <fullName evidence="6">Daunorubicin biosynthesis sensory transduction protein DnrJ</fullName>
    </submittedName>
</protein>
<dbReference type="GO" id="GO:0008483">
    <property type="term" value="F:transaminase activity"/>
    <property type="evidence" value="ECO:0007669"/>
    <property type="project" value="TreeGrafter"/>
</dbReference>
<dbReference type="KEGG" id="dcb:C3Y92_16655"/>
<keyword evidence="7" id="KW-1185">Reference proteome</keyword>
<evidence type="ECO:0000256" key="5">
    <source>
        <dbReference type="RuleBase" id="RU004508"/>
    </source>
</evidence>
<reference evidence="6 7" key="1">
    <citation type="submission" date="2018-02" db="EMBL/GenBank/DDBJ databases">
        <title>Genome sequence of Desulfovibrio carbinolicus DSM 3852.</title>
        <authorList>
            <person name="Wilbanks E."/>
            <person name="Skennerton C.T."/>
            <person name="Orphan V.J."/>
        </authorList>
    </citation>
    <scope>NUCLEOTIDE SEQUENCE [LARGE SCALE GENOMIC DNA]</scope>
    <source>
        <strain evidence="6 7">DSM 3852</strain>
    </source>
</reference>
<accession>A0A4P6HNX6</accession>
<proteinExistence type="inferred from homology"/>
<dbReference type="InterPro" id="IPR000653">
    <property type="entry name" value="DegT/StrS_aminotransferase"/>
</dbReference>
<dbReference type="CDD" id="cd00616">
    <property type="entry name" value="AHBA_syn"/>
    <property type="match status" value="1"/>
</dbReference>
<dbReference type="InterPro" id="IPR015424">
    <property type="entry name" value="PyrdxlP-dep_Trfase"/>
</dbReference>
<evidence type="ECO:0000256" key="3">
    <source>
        <dbReference type="PIRSR" id="PIRSR000390-1"/>
    </source>
</evidence>
<dbReference type="PANTHER" id="PTHR30244:SF36">
    <property type="entry name" value="3-OXO-GLUCOSE-6-PHOSPHATE:GLUTAMATE AMINOTRANSFERASE"/>
    <property type="match status" value="1"/>
</dbReference>
<dbReference type="InterPro" id="IPR015422">
    <property type="entry name" value="PyrdxlP-dep_Trfase_small"/>
</dbReference>
<feature type="modified residue" description="N6-(pyridoxal phosphate)lysine" evidence="4">
    <location>
        <position position="186"/>
    </location>
</feature>
<dbReference type="EMBL" id="CP026538">
    <property type="protein sequence ID" value="QAZ68775.1"/>
    <property type="molecule type" value="Genomic_DNA"/>
</dbReference>
<evidence type="ECO:0000313" key="7">
    <source>
        <dbReference type="Proteomes" id="UP000293296"/>
    </source>
</evidence>
<keyword evidence="1 4" id="KW-0663">Pyridoxal phosphate</keyword>
<organism evidence="6 7">
    <name type="scientific">Solidesulfovibrio carbinolicus</name>
    <dbReference type="NCBI Taxonomy" id="296842"/>
    <lineage>
        <taxon>Bacteria</taxon>
        <taxon>Pseudomonadati</taxon>
        <taxon>Thermodesulfobacteriota</taxon>
        <taxon>Desulfovibrionia</taxon>
        <taxon>Desulfovibrionales</taxon>
        <taxon>Desulfovibrionaceae</taxon>
        <taxon>Solidesulfovibrio</taxon>
    </lineage>
</organism>
<dbReference type="GO" id="GO:0000271">
    <property type="term" value="P:polysaccharide biosynthetic process"/>
    <property type="evidence" value="ECO:0007669"/>
    <property type="project" value="TreeGrafter"/>
</dbReference>
<dbReference type="InterPro" id="IPR015421">
    <property type="entry name" value="PyrdxlP-dep_Trfase_major"/>
</dbReference>
<dbReference type="OrthoDB" id="9766188at2"/>